<dbReference type="RefSeq" id="WP_345537576.1">
    <property type="nucleotide sequence ID" value="NZ_BAABGJ010000016.1"/>
</dbReference>
<comment type="caution">
    <text evidence="1">The sequence shown here is derived from an EMBL/GenBank/DDBJ whole genome shotgun (WGS) entry which is preliminary data.</text>
</comment>
<dbReference type="EMBL" id="BAABGJ010000016">
    <property type="protein sequence ID" value="GAA4340140.1"/>
    <property type="molecule type" value="Genomic_DNA"/>
</dbReference>
<sequence>MSVEDFEGWRYCTVLLPEEERLVCYFFRNGESQVSCYDENHNVFRLDRDGNVIWQVQRDEQGKLNWEAMDEHARVRGEDGAREPFTKLLVVQPDGTRRRNPKDGSALDVDEWVPGCKVFSDSADGQIYEIDIEAGVARNVTPHRQRRW</sequence>
<evidence type="ECO:0000313" key="2">
    <source>
        <dbReference type="Proteomes" id="UP001500975"/>
    </source>
</evidence>
<dbReference type="Proteomes" id="UP001500975">
    <property type="component" value="Unassembled WGS sequence"/>
</dbReference>
<name>A0ABP8HJ78_9BURK</name>
<keyword evidence="2" id="KW-1185">Reference proteome</keyword>
<proteinExistence type="predicted"/>
<organism evidence="1 2">
    <name type="scientific">Variovorax defluvii</name>
    <dbReference type="NCBI Taxonomy" id="913761"/>
    <lineage>
        <taxon>Bacteria</taxon>
        <taxon>Pseudomonadati</taxon>
        <taxon>Pseudomonadota</taxon>
        <taxon>Betaproteobacteria</taxon>
        <taxon>Burkholderiales</taxon>
        <taxon>Comamonadaceae</taxon>
        <taxon>Variovorax</taxon>
    </lineage>
</organism>
<reference evidence="2" key="1">
    <citation type="journal article" date="2019" name="Int. J. Syst. Evol. Microbiol.">
        <title>The Global Catalogue of Microorganisms (GCM) 10K type strain sequencing project: providing services to taxonomists for standard genome sequencing and annotation.</title>
        <authorList>
            <consortium name="The Broad Institute Genomics Platform"/>
            <consortium name="The Broad Institute Genome Sequencing Center for Infectious Disease"/>
            <person name="Wu L."/>
            <person name="Ma J."/>
        </authorList>
    </citation>
    <scope>NUCLEOTIDE SEQUENCE [LARGE SCALE GENOMIC DNA]</scope>
    <source>
        <strain evidence="2">JCM 17804</strain>
    </source>
</reference>
<gene>
    <name evidence="1" type="ORF">GCM10023165_19900</name>
</gene>
<accession>A0ABP8HJ78</accession>
<protein>
    <submittedName>
        <fullName evidence="1">Uncharacterized protein</fullName>
    </submittedName>
</protein>
<evidence type="ECO:0000313" key="1">
    <source>
        <dbReference type="EMBL" id="GAA4340140.1"/>
    </source>
</evidence>